<dbReference type="GO" id="GO:0004521">
    <property type="term" value="F:RNA endonuclease activity"/>
    <property type="evidence" value="ECO:0007669"/>
    <property type="project" value="UniProtKB-UniRule"/>
</dbReference>
<name>A0A977PJV3_9CREN</name>
<dbReference type="HAMAP" id="MF_00870">
    <property type="entry name" value="FttA"/>
    <property type="match status" value="1"/>
</dbReference>
<evidence type="ECO:0000259" key="14">
    <source>
        <dbReference type="SMART" id="SM00849"/>
    </source>
</evidence>
<feature type="region of interest" description="KHa" evidence="12">
    <location>
        <begin position="8"/>
        <end position="75"/>
    </location>
</feature>
<dbReference type="KEGG" id="ipc:IPA_01860"/>
<keyword evidence="1 12" id="KW-0806">Transcription termination</keyword>
<dbReference type="PANTHER" id="PTHR11203:SF51">
    <property type="entry name" value="CLEAVAGE AND POLYADENYLATION SPECIFICITY FACTOR"/>
    <property type="match status" value="1"/>
</dbReference>
<dbReference type="GO" id="GO:0008270">
    <property type="term" value="F:zinc ion binding"/>
    <property type="evidence" value="ECO:0007669"/>
    <property type="project" value="UniProtKB-UniRule"/>
</dbReference>
<feature type="binding site" evidence="12">
    <location>
        <position position="246"/>
    </location>
    <ligand>
        <name>Zn(2+)</name>
        <dbReference type="ChEBI" id="CHEBI:29105"/>
        <label>1</label>
    </ligand>
</feature>
<dbReference type="SMART" id="SM00849">
    <property type="entry name" value="Lactamase_B"/>
    <property type="match status" value="1"/>
</dbReference>
<feature type="binding site" evidence="12">
    <location>
        <position position="356"/>
    </location>
    <ligand>
        <name>Zn(2+)</name>
        <dbReference type="ChEBI" id="CHEBI:29105"/>
        <label>1</label>
    </ligand>
</feature>
<feature type="binding site" evidence="12">
    <location>
        <position position="609"/>
    </location>
    <ligand>
        <name>Zn(2+)</name>
        <dbReference type="ChEBI" id="CHEBI:29105"/>
        <label>2</label>
    </ligand>
</feature>
<dbReference type="InterPro" id="IPR033769">
    <property type="entry name" value="TffA_KH"/>
</dbReference>
<keyword evidence="8 12" id="KW-0694">RNA-binding</keyword>
<evidence type="ECO:0000256" key="1">
    <source>
        <dbReference type="ARBA" id="ARBA00022472"/>
    </source>
</evidence>
<feature type="binding site" evidence="12">
    <location>
        <position position="356"/>
    </location>
    <ligand>
        <name>Zn(2+)</name>
        <dbReference type="ChEBI" id="CHEBI:29105"/>
        <label>2</label>
    </ligand>
</feature>
<reference evidence="16" key="1">
    <citation type="submission" date="2013-11" db="EMBL/GenBank/DDBJ databases">
        <title>Comparative genomics of Ignicoccus.</title>
        <authorList>
            <person name="Podar M."/>
        </authorList>
    </citation>
    <scope>NUCLEOTIDE SEQUENCE</scope>
    <source>
        <strain evidence="16">DSM 13166</strain>
    </source>
</reference>
<comment type="similarity">
    <text evidence="12">Belongs to the metallo-beta-lactamase superfamily. RNA-metabolizing metallo-beta-lactamase-like family. FttA subfamily.</text>
</comment>
<dbReference type="Pfam" id="PF16661">
    <property type="entry name" value="Lactamase_B_6"/>
    <property type="match status" value="1"/>
</dbReference>
<dbReference type="EMBL" id="CP006868">
    <property type="protein sequence ID" value="UXD21258.1"/>
    <property type="molecule type" value="Genomic_DNA"/>
</dbReference>
<dbReference type="SUPFAM" id="SSF56281">
    <property type="entry name" value="Metallo-hydrolase/oxidoreductase"/>
    <property type="match status" value="1"/>
</dbReference>
<organism evidence="16 17">
    <name type="scientific">Ignicoccus pacificus DSM 13166</name>
    <dbReference type="NCBI Taxonomy" id="940294"/>
    <lineage>
        <taxon>Archaea</taxon>
        <taxon>Thermoproteota</taxon>
        <taxon>Thermoprotei</taxon>
        <taxon>Desulfurococcales</taxon>
        <taxon>Desulfurococcaceae</taxon>
        <taxon>Ignicoccus</taxon>
    </lineage>
</organism>
<dbReference type="Proteomes" id="UP001063698">
    <property type="component" value="Chromosome"/>
</dbReference>
<dbReference type="SMART" id="SM00322">
    <property type="entry name" value="KH"/>
    <property type="match status" value="1"/>
</dbReference>
<dbReference type="CDD" id="cd16295">
    <property type="entry name" value="TTHA0252-CPSF-like_MBL-fold"/>
    <property type="match status" value="1"/>
</dbReference>
<keyword evidence="9 12" id="KW-0805">Transcription regulation</keyword>
<feature type="binding site" evidence="12">
    <location>
        <position position="333"/>
    </location>
    <ligand>
        <name>Zn(2+)</name>
        <dbReference type="ChEBI" id="CHEBI:29105"/>
        <label>1</label>
    </ligand>
</feature>
<protein>
    <recommendedName>
        <fullName evidence="12">Transcription termination factor FttA</fullName>
        <ecNumber evidence="12">3.1.-.-</ecNumber>
    </recommendedName>
</protein>
<evidence type="ECO:0000256" key="2">
    <source>
        <dbReference type="ARBA" id="ARBA00022722"/>
    </source>
</evidence>
<comment type="cofactor">
    <cofactor evidence="12">
        <name>Zn(2+)</name>
        <dbReference type="ChEBI" id="CHEBI:29105"/>
    </cofactor>
    <text evidence="12">Binds 2 Zn(2+) ions, which are required for nuclease activity.</text>
</comment>
<evidence type="ECO:0000256" key="5">
    <source>
        <dbReference type="ARBA" id="ARBA00022801"/>
    </source>
</evidence>
<sequence length="653" mass="74061">MWRVSARDAYREIVKKRVADLLPKELMITRIEYEGPEVSVYARNLLPIYEKPEIVRNVARQVRKRIVVKPDEHIRKSKSEAKEKILQIAGKENVVDVDFEPSTGEVYIITTKPGYVVGKGGQRQRKILVETGWKPVVIRQPPLESKTILDIRSFYRTNAKKRLDVLKDIGERIHRPLVFKAEQNHVRITALGGFQEVGRSAILLETRESKVLLDFGVNLSSYDPIKHYPRAEDLPLEELDAVVVTHAHLDHCGLVPLLYKYGYRGPVYVTPPTRDLMYLMLTDYIEVAQKQGRLTPFSHSDISDMLMRTIAINYGEVTDIAPDIKLTFHNAGHILGSAMAHLHVGEGFYNVVYTGDMKYSNTRLLNKASDKFPRVEAVIMESTYGTEDLPPRELSERILIDIINKTLERGGFVLIPVLAIGRGQEILLVLVDAIKKGLLKTPDGKTPKIYLDGMVYEVTAIHAAYPEWLNKEIKERILQGENPFLEDFVERVSLKEVSRRDLIEREPGVIIATSGMLTGGPALEYFKYMAEDPKHSVVFVAYQAAGTLGRQLKEGANKVWIQEGGTPIPIEVKLHVYSVEGFSGHSSRSELLSWLRALNPKPRRIILNHGEPTRIEGLARAIRRNTRRLGLPGDLEVFTPHIRESLVMRQEDV</sequence>
<evidence type="ECO:0000256" key="6">
    <source>
        <dbReference type="ARBA" id="ARBA00022833"/>
    </source>
</evidence>
<dbReference type="InterPro" id="IPR001279">
    <property type="entry name" value="Metallo-B-lactamas"/>
</dbReference>
<feature type="domain" description="K Homology" evidence="13">
    <location>
        <begin position="100"/>
        <end position="171"/>
    </location>
</feature>
<dbReference type="InterPro" id="IPR050698">
    <property type="entry name" value="MBL"/>
</dbReference>
<evidence type="ECO:0000256" key="3">
    <source>
        <dbReference type="ARBA" id="ARBA00022723"/>
    </source>
</evidence>
<comment type="subunit">
    <text evidence="12">Homodimer. Interacts with RNA polymerase (RNAP), interacts with the Spt4-Spt5 complex.</text>
</comment>
<evidence type="ECO:0000256" key="11">
    <source>
        <dbReference type="ARBA" id="ARBA00023163"/>
    </source>
</evidence>
<dbReference type="InterPro" id="IPR036866">
    <property type="entry name" value="RibonucZ/Hydroxyglut_hydro"/>
</dbReference>
<dbReference type="Gene3D" id="3.60.15.10">
    <property type="entry name" value="Ribonuclease Z/Hydroxyacylglutathione hydrolase-like"/>
    <property type="match status" value="1"/>
</dbReference>
<keyword evidence="4 12" id="KW-0255">Endonuclease</keyword>
<keyword evidence="11" id="KW-0804">Transcription</keyword>
<dbReference type="InterPro" id="IPR004087">
    <property type="entry name" value="KH_dom"/>
</dbReference>
<keyword evidence="3 12" id="KW-0479">Metal-binding</keyword>
<dbReference type="AlphaFoldDB" id="A0A977PJV3"/>
<keyword evidence="6 12" id="KW-0862">Zinc</keyword>
<dbReference type="GO" id="GO:0003723">
    <property type="term" value="F:RNA binding"/>
    <property type="evidence" value="ECO:0007669"/>
    <property type="project" value="UniProtKB-UniRule"/>
</dbReference>
<dbReference type="GO" id="GO:0004532">
    <property type="term" value="F:RNA exonuclease activity"/>
    <property type="evidence" value="ECO:0007669"/>
    <property type="project" value="UniProtKB-UniRule"/>
</dbReference>
<feature type="binding site" evidence="12">
    <location>
        <position position="251"/>
    </location>
    <ligand>
        <name>Zn(2+)</name>
        <dbReference type="ChEBI" id="CHEBI:29105"/>
        <label>2</label>
    </ligand>
</feature>
<dbReference type="GO" id="GO:0003677">
    <property type="term" value="F:DNA binding"/>
    <property type="evidence" value="ECO:0007669"/>
    <property type="project" value="UniProtKB-KW"/>
</dbReference>
<evidence type="ECO:0000259" key="13">
    <source>
        <dbReference type="SMART" id="SM00322"/>
    </source>
</evidence>
<gene>
    <name evidence="12" type="primary">fttA</name>
    <name evidence="16" type="ORF">IPA_01860</name>
</gene>
<dbReference type="GO" id="GO:0006353">
    <property type="term" value="P:DNA-templated transcription termination"/>
    <property type="evidence" value="ECO:0007669"/>
    <property type="project" value="UniProtKB-UniRule"/>
</dbReference>
<comment type="caution">
    <text evidence="12">Lacks conserved residue(s) required for the propagation of feature annotation.</text>
</comment>
<evidence type="ECO:0000256" key="9">
    <source>
        <dbReference type="ARBA" id="ARBA00023015"/>
    </source>
</evidence>
<keyword evidence="10 12" id="KW-0238">DNA-binding</keyword>
<keyword evidence="7 12" id="KW-0269">Exonuclease</keyword>
<evidence type="ECO:0000259" key="15">
    <source>
        <dbReference type="SMART" id="SM01027"/>
    </source>
</evidence>
<feature type="binding site" evidence="12">
    <location>
        <position position="248"/>
    </location>
    <ligand>
        <name>Zn(2+)</name>
        <dbReference type="ChEBI" id="CHEBI:29105"/>
        <label>1</label>
    </ligand>
</feature>
<evidence type="ECO:0000256" key="8">
    <source>
        <dbReference type="ARBA" id="ARBA00022884"/>
    </source>
</evidence>
<evidence type="ECO:0000256" key="10">
    <source>
        <dbReference type="ARBA" id="ARBA00023125"/>
    </source>
</evidence>
<proteinExistence type="inferred from homology"/>
<keyword evidence="5 12" id="KW-0378">Hydrolase</keyword>
<dbReference type="CDD" id="cd22532">
    <property type="entry name" value="KH-II_CPSF_arch_rpt1"/>
    <property type="match status" value="1"/>
</dbReference>
<keyword evidence="2 12" id="KW-0540">Nuclease</keyword>
<dbReference type="EC" id="3.1.-.-" evidence="12"/>
<evidence type="ECO:0000313" key="16">
    <source>
        <dbReference type="EMBL" id="UXD21258.1"/>
    </source>
</evidence>
<feature type="domain" description="Metallo-beta-lactamase" evidence="14">
    <location>
        <begin position="198"/>
        <end position="411"/>
    </location>
</feature>
<dbReference type="InterPro" id="IPR015946">
    <property type="entry name" value="KH_dom-like_a/b"/>
</dbReference>
<dbReference type="InterPro" id="IPR022712">
    <property type="entry name" value="Beta_Casp"/>
</dbReference>
<dbReference type="SMART" id="SM01027">
    <property type="entry name" value="Beta-Casp"/>
    <property type="match status" value="1"/>
</dbReference>
<dbReference type="Gene3D" id="3.40.50.10890">
    <property type="match status" value="1"/>
</dbReference>
<dbReference type="Pfam" id="PF10996">
    <property type="entry name" value="Beta-Casp"/>
    <property type="match status" value="1"/>
</dbReference>
<dbReference type="InterPro" id="IPR011108">
    <property type="entry name" value="RMMBL"/>
</dbReference>
<dbReference type="Gene3D" id="3.30.300.230">
    <property type="match status" value="1"/>
</dbReference>
<dbReference type="Pfam" id="PF17214">
    <property type="entry name" value="KH_TffA"/>
    <property type="match status" value="1"/>
</dbReference>
<dbReference type="NCBIfam" id="TIGR03675">
    <property type="entry name" value="arCOG00543"/>
    <property type="match status" value="1"/>
</dbReference>
<evidence type="ECO:0000313" key="17">
    <source>
        <dbReference type="Proteomes" id="UP001063698"/>
    </source>
</evidence>
<dbReference type="PANTHER" id="PTHR11203">
    <property type="entry name" value="CLEAVAGE AND POLYADENYLATION SPECIFICITY FACTOR FAMILY MEMBER"/>
    <property type="match status" value="1"/>
</dbReference>
<comment type="function">
    <text evidence="12">Terminates transcription on the whole genome. Termination is linked to FttA-mediated RNA cleavage and does not require NTP hydrolysis. Cleaves endonucleolytically at the RNA exit channel of RNA polymerase (RNAP); the 5'-3' exonuclease activity of this protein degrades the nascent RNA released from RNAP.</text>
</comment>
<evidence type="ECO:0000256" key="7">
    <source>
        <dbReference type="ARBA" id="ARBA00022839"/>
    </source>
</evidence>
<dbReference type="InterPro" id="IPR019975">
    <property type="entry name" value="aCPSF1"/>
</dbReference>
<dbReference type="Pfam" id="PF07521">
    <property type="entry name" value="RMMBL"/>
    <property type="match status" value="1"/>
</dbReference>
<keyword evidence="17" id="KW-1185">Reference proteome</keyword>
<feature type="domain" description="Beta-Casp" evidence="15">
    <location>
        <begin position="423"/>
        <end position="552"/>
    </location>
</feature>
<feature type="binding site" evidence="12">
    <location>
        <position position="250"/>
    </location>
    <ligand>
        <name>Zn(2+)</name>
        <dbReference type="ChEBI" id="CHEBI:29105"/>
        <label>2</label>
    </ligand>
</feature>
<evidence type="ECO:0000256" key="12">
    <source>
        <dbReference type="HAMAP-Rule" id="MF_00870"/>
    </source>
</evidence>
<accession>A0A977PJV3</accession>
<dbReference type="Gene3D" id="3.30.300.20">
    <property type="match status" value="1"/>
</dbReference>
<evidence type="ECO:0000256" key="4">
    <source>
        <dbReference type="ARBA" id="ARBA00022759"/>
    </source>
</evidence>